<comment type="similarity">
    <text evidence="3 6">Belongs to the eukaryotic ribosomal protein eS21 family.</text>
</comment>
<dbReference type="Gene3D" id="3.30.1230.20">
    <property type="match status" value="1"/>
</dbReference>
<proteinExistence type="inferred from homology"/>
<dbReference type="PIRSF" id="PIRSF002148">
    <property type="entry name" value="Ribosomal_S21e"/>
    <property type="match status" value="1"/>
</dbReference>
<evidence type="ECO:0000313" key="7">
    <source>
        <dbReference type="EMBL" id="PIK62207.1"/>
    </source>
</evidence>
<organism evidence="7 8">
    <name type="scientific">Stichopus japonicus</name>
    <name type="common">Sea cucumber</name>
    <dbReference type="NCBI Taxonomy" id="307972"/>
    <lineage>
        <taxon>Eukaryota</taxon>
        <taxon>Metazoa</taxon>
        <taxon>Echinodermata</taxon>
        <taxon>Eleutherozoa</taxon>
        <taxon>Echinozoa</taxon>
        <taxon>Holothuroidea</taxon>
        <taxon>Aspidochirotacea</taxon>
        <taxon>Aspidochirotida</taxon>
        <taxon>Stichopodidae</taxon>
        <taxon>Apostichopus</taxon>
    </lineage>
</organism>
<keyword evidence="8" id="KW-1185">Reference proteome</keyword>
<accession>A0A2G8LPM5</accession>
<dbReference type="STRING" id="307972.A0A2G8LPM5"/>
<evidence type="ECO:0000256" key="1">
    <source>
        <dbReference type="ARBA" id="ARBA00004427"/>
    </source>
</evidence>
<dbReference type="GO" id="GO:0022626">
    <property type="term" value="C:cytosolic ribosome"/>
    <property type="evidence" value="ECO:0007669"/>
    <property type="project" value="UniProtKB-ARBA"/>
</dbReference>
<evidence type="ECO:0000256" key="4">
    <source>
        <dbReference type="ARBA" id="ARBA00022980"/>
    </source>
</evidence>
<dbReference type="FunFam" id="3.30.1230.20:FF:000001">
    <property type="entry name" value="40S ribosomal protein S21"/>
    <property type="match status" value="1"/>
</dbReference>
<dbReference type="OrthoDB" id="278325at2759"/>
<dbReference type="GO" id="GO:1990904">
    <property type="term" value="C:ribonucleoprotein complex"/>
    <property type="evidence" value="ECO:0007669"/>
    <property type="project" value="UniProtKB-KW"/>
</dbReference>
<dbReference type="GO" id="GO:0005791">
    <property type="term" value="C:rough endoplasmic reticulum"/>
    <property type="evidence" value="ECO:0007669"/>
    <property type="project" value="UniProtKB-SubCell"/>
</dbReference>
<dbReference type="PANTHER" id="PTHR10442">
    <property type="entry name" value="40S RIBOSOMAL PROTEIN S21"/>
    <property type="match status" value="1"/>
</dbReference>
<dbReference type="InterPro" id="IPR038579">
    <property type="entry name" value="Ribosomal_eS21_sf"/>
</dbReference>
<dbReference type="GO" id="GO:0003735">
    <property type="term" value="F:structural constituent of ribosome"/>
    <property type="evidence" value="ECO:0007669"/>
    <property type="project" value="InterPro"/>
</dbReference>
<dbReference type="Pfam" id="PF01249">
    <property type="entry name" value="Ribosomal_S21e"/>
    <property type="match status" value="1"/>
</dbReference>
<dbReference type="GO" id="GO:0006412">
    <property type="term" value="P:translation"/>
    <property type="evidence" value="ECO:0007669"/>
    <property type="project" value="InterPro"/>
</dbReference>
<evidence type="ECO:0000256" key="5">
    <source>
        <dbReference type="ARBA" id="ARBA00023274"/>
    </source>
</evidence>
<dbReference type="Proteomes" id="UP000230750">
    <property type="component" value="Unassembled WGS sequence"/>
</dbReference>
<name>A0A2G8LPM5_STIJA</name>
<comment type="subcellular location">
    <subcellularLocation>
        <location evidence="2">Cytoplasm</location>
        <location evidence="2">Cytosol</location>
    </subcellularLocation>
    <subcellularLocation>
        <location evidence="1">Rough endoplasmic reticulum</location>
    </subcellularLocation>
</comment>
<dbReference type="EMBL" id="MRZV01000016">
    <property type="protein sequence ID" value="PIK62207.1"/>
    <property type="molecule type" value="Genomic_DNA"/>
</dbReference>
<gene>
    <name evidence="7" type="ORF">BSL78_00815</name>
</gene>
<evidence type="ECO:0000256" key="3">
    <source>
        <dbReference type="ARBA" id="ARBA00010228"/>
    </source>
</evidence>
<comment type="caution">
    <text evidence="7">The sequence shown here is derived from an EMBL/GenBank/DDBJ whole genome shotgun (WGS) entry which is preliminary data.</text>
</comment>
<sequence length="89" mass="9961">MQNEAGEVVDLYTPRKCSASNRIIAAHDHAAIQLNVAEVDPTTGIYNGNYKIFAICGEIRRMGESDDCLIRLNAKKDKGCIPQNFFERM</sequence>
<evidence type="ECO:0000256" key="2">
    <source>
        <dbReference type="ARBA" id="ARBA00004514"/>
    </source>
</evidence>
<protein>
    <recommendedName>
        <fullName evidence="6">40S ribosomal protein S21</fullName>
    </recommendedName>
</protein>
<dbReference type="AlphaFoldDB" id="A0A2G8LPM5"/>
<keyword evidence="4 6" id="KW-0689">Ribosomal protein</keyword>
<evidence type="ECO:0000256" key="6">
    <source>
        <dbReference type="PIRNR" id="PIRNR002148"/>
    </source>
</evidence>
<keyword evidence="5 6" id="KW-0687">Ribonucleoprotein</keyword>
<evidence type="ECO:0000313" key="8">
    <source>
        <dbReference type="Proteomes" id="UP000230750"/>
    </source>
</evidence>
<reference evidence="7 8" key="1">
    <citation type="journal article" date="2017" name="PLoS Biol.">
        <title>The sea cucumber genome provides insights into morphological evolution and visceral regeneration.</title>
        <authorList>
            <person name="Zhang X."/>
            <person name="Sun L."/>
            <person name="Yuan J."/>
            <person name="Sun Y."/>
            <person name="Gao Y."/>
            <person name="Zhang L."/>
            <person name="Li S."/>
            <person name="Dai H."/>
            <person name="Hamel J.F."/>
            <person name="Liu C."/>
            <person name="Yu Y."/>
            <person name="Liu S."/>
            <person name="Lin W."/>
            <person name="Guo K."/>
            <person name="Jin S."/>
            <person name="Xu P."/>
            <person name="Storey K.B."/>
            <person name="Huan P."/>
            <person name="Zhang T."/>
            <person name="Zhou Y."/>
            <person name="Zhang J."/>
            <person name="Lin C."/>
            <person name="Li X."/>
            <person name="Xing L."/>
            <person name="Huo D."/>
            <person name="Sun M."/>
            <person name="Wang L."/>
            <person name="Mercier A."/>
            <person name="Li F."/>
            <person name="Yang H."/>
            <person name="Xiang J."/>
        </authorList>
    </citation>
    <scope>NUCLEOTIDE SEQUENCE [LARGE SCALE GENOMIC DNA]</scope>
    <source>
        <strain evidence="7">Shaxun</strain>
        <tissue evidence="7">Muscle</tissue>
    </source>
</reference>
<dbReference type="InterPro" id="IPR001931">
    <property type="entry name" value="Ribosomal_eS21"/>
</dbReference>